<organism evidence="2 3">
    <name type="scientific">Sulfitobacter faviae</name>
    <dbReference type="NCBI Taxonomy" id="1775881"/>
    <lineage>
        <taxon>Bacteria</taxon>
        <taxon>Pseudomonadati</taxon>
        <taxon>Pseudomonadota</taxon>
        <taxon>Alphaproteobacteria</taxon>
        <taxon>Rhodobacterales</taxon>
        <taxon>Roseobacteraceae</taxon>
        <taxon>Sulfitobacter</taxon>
    </lineage>
</organism>
<protein>
    <submittedName>
        <fullName evidence="2">Lipocalin family protein</fullName>
    </submittedName>
</protein>
<dbReference type="InterPro" id="IPR012674">
    <property type="entry name" value="Calycin"/>
</dbReference>
<feature type="domain" description="Lipocalin/cytosolic fatty-acid binding" evidence="1">
    <location>
        <begin position="106"/>
        <end position="167"/>
    </location>
</feature>
<evidence type="ECO:0000259" key="1">
    <source>
        <dbReference type="Pfam" id="PF08212"/>
    </source>
</evidence>
<dbReference type="AlphaFoldDB" id="A0AAX3LTG2"/>
<sequence length="168" mass="17775">MLLLLGALAACSGGEAPPAKTGFRNAGALIGATSRYDAARFGGDWQVRAAFPGDADLQAVTFAPQGPTLIEQRQICDSAGCRNTRTLWALSAQGPGRYTMRAAVGGAERPFWVLWVDEGFRTAVIGSPDGGYGWILDRQATGGADRIAAAQEILAFNGYDLRALQMRP</sequence>
<dbReference type="RefSeq" id="WP_271689558.1">
    <property type="nucleotide sequence ID" value="NZ_CP116423.1"/>
</dbReference>
<evidence type="ECO:0000313" key="2">
    <source>
        <dbReference type="EMBL" id="WCE71380.1"/>
    </source>
</evidence>
<proteinExistence type="predicted"/>
<dbReference type="InterPro" id="IPR000566">
    <property type="entry name" value="Lipocln_cytosolic_FA-bd_dom"/>
</dbReference>
<dbReference type="EMBL" id="CP116423">
    <property type="protein sequence ID" value="WCE71380.1"/>
    <property type="molecule type" value="Genomic_DNA"/>
</dbReference>
<name>A0AAX3LTG2_9RHOB</name>
<evidence type="ECO:0000313" key="3">
    <source>
        <dbReference type="Proteomes" id="UP001210770"/>
    </source>
</evidence>
<accession>A0AAX3LTG2</accession>
<dbReference type="SUPFAM" id="SSF50814">
    <property type="entry name" value="Lipocalins"/>
    <property type="match status" value="1"/>
</dbReference>
<reference evidence="2" key="1">
    <citation type="submission" date="2023-01" db="EMBL/GenBank/DDBJ databases">
        <title>Comparative genomic analysis of cold water coral derived Sulfitobacter faviae: insights into their metabolism and habitat adaptation.</title>
        <authorList>
            <person name="Guo Y."/>
            <person name="Lin S."/>
            <person name="Huang Z."/>
            <person name="Tang K."/>
            <person name="Wang X."/>
        </authorList>
    </citation>
    <scope>NUCLEOTIDE SEQUENCE</scope>
    <source>
        <strain evidence="2">SCSIO W_1865</strain>
    </source>
</reference>
<dbReference type="Gene3D" id="2.40.128.20">
    <property type="match status" value="1"/>
</dbReference>
<gene>
    <name evidence="2" type="ORF">PL336_05965</name>
</gene>
<dbReference type="Proteomes" id="UP001210770">
    <property type="component" value="Chromosome"/>
</dbReference>
<dbReference type="Pfam" id="PF08212">
    <property type="entry name" value="Lipocalin_2"/>
    <property type="match status" value="1"/>
</dbReference>